<gene>
    <name evidence="1" type="ORF">PLXY2_LOCUS1261</name>
</gene>
<comment type="caution">
    <text evidence="1">The sequence shown here is derived from an EMBL/GenBank/DDBJ whole genome shotgun (WGS) entry which is preliminary data.</text>
</comment>
<evidence type="ECO:0000313" key="1">
    <source>
        <dbReference type="EMBL" id="CAG9094033.1"/>
    </source>
</evidence>
<sequence>MNVIYFGPTHFFLRLDAETLLHLLQYTRKSRITVSRTLLIWDIMTDGKTAAFLQAREFLALGELLNFVPEEDLYHVNFGSQTVLNFFANHDIHLSKRKYGILASAYRRYYGSTWYFNKSRLNNLGYLLCGFPSSDLAKIQPKVLAAINIEALMKLSKCTRKQTRVSHHNITHSHY</sequence>
<proteinExistence type="predicted"/>
<reference evidence="1" key="1">
    <citation type="submission" date="2020-11" db="EMBL/GenBank/DDBJ databases">
        <authorList>
            <person name="Whiteford S."/>
        </authorList>
    </citation>
    <scope>NUCLEOTIDE SEQUENCE</scope>
</reference>
<protein>
    <submittedName>
        <fullName evidence="1">(diamondback moth) hypothetical protein</fullName>
    </submittedName>
</protein>
<accession>A0A8S4DAM8</accession>
<dbReference type="EMBL" id="CAJHNJ030000003">
    <property type="protein sequence ID" value="CAG9094033.1"/>
    <property type="molecule type" value="Genomic_DNA"/>
</dbReference>
<organism evidence="1 2">
    <name type="scientific">Plutella xylostella</name>
    <name type="common">Diamondback moth</name>
    <name type="synonym">Plutella maculipennis</name>
    <dbReference type="NCBI Taxonomy" id="51655"/>
    <lineage>
        <taxon>Eukaryota</taxon>
        <taxon>Metazoa</taxon>
        <taxon>Ecdysozoa</taxon>
        <taxon>Arthropoda</taxon>
        <taxon>Hexapoda</taxon>
        <taxon>Insecta</taxon>
        <taxon>Pterygota</taxon>
        <taxon>Neoptera</taxon>
        <taxon>Endopterygota</taxon>
        <taxon>Lepidoptera</taxon>
        <taxon>Glossata</taxon>
        <taxon>Ditrysia</taxon>
        <taxon>Yponomeutoidea</taxon>
        <taxon>Plutellidae</taxon>
        <taxon>Plutella</taxon>
    </lineage>
</organism>
<name>A0A8S4DAM8_PLUXY</name>
<evidence type="ECO:0000313" key="2">
    <source>
        <dbReference type="Proteomes" id="UP000653454"/>
    </source>
</evidence>
<dbReference type="AlphaFoldDB" id="A0A8S4DAM8"/>
<dbReference type="Proteomes" id="UP000653454">
    <property type="component" value="Unassembled WGS sequence"/>
</dbReference>
<keyword evidence="2" id="KW-1185">Reference proteome</keyword>